<keyword evidence="1" id="KW-0175">Coiled coil</keyword>
<proteinExistence type="predicted"/>
<protein>
    <submittedName>
        <fullName evidence="3">Uncharacterized protein</fullName>
    </submittedName>
</protein>
<dbReference type="Proteomes" id="UP000719412">
    <property type="component" value="Unassembled WGS sequence"/>
</dbReference>
<evidence type="ECO:0000256" key="1">
    <source>
        <dbReference type="SAM" id="Coils"/>
    </source>
</evidence>
<sequence length="511" mass="59130">MYRDEDDEDLRVEIFHLKKQLSSIGGENHLLKVRIRKLQNEIIKKDKQMDVVLDPRKSVDVRKILYERSASFVLNMKEKNDELLHLLHEKDVIIRRLQNQLDVAKLYSQPPKKQFHCRCPESVDLDNKIRQIQLKMPCSKSGNFSTSTIDETGKKKRNRSLSWTPGLQEAESTLIEDVELEEEGSNKFKAQSSTYDIKGRKQYKSLSRDHLLSIIENLKINQRYSPTSHQTSSRKSSPESDLERIELLCESPHEEIQQLHLHFLDMISEVDHLKSTIARLQNNQEKTDNVLKKKNTNIDKLAQEIKNLKRPKSRAKSSRGRNNRCYSSTDLVARVYSGSNSNNNTSKTCIRYDKEKRNKNCEKIIISKGKKYETQSESTPKIKNLKQVMKDAIIQVDKIDSPESVNECVYVEKGSITITQKATTSADKEYDYEDEVFEECDEESVAGKYWTIRVEEKRKGYIFHSLPREGGLLILFTHTDGKIRDGYGEDECGRKVVGTEGLILTQHSPYL</sequence>
<dbReference type="EMBL" id="JABDTM020011452">
    <property type="protein sequence ID" value="KAH0820586.1"/>
    <property type="molecule type" value="Genomic_DNA"/>
</dbReference>
<feature type="coiled-coil region" evidence="1">
    <location>
        <begin position="277"/>
        <end position="311"/>
    </location>
</feature>
<gene>
    <name evidence="3" type="ORF">GEV33_002204</name>
</gene>
<dbReference type="AlphaFoldDB" id="A0A8J6HVG2"/>
<feature type="compositionally biased region" description="Polar residues" evidence="2">
    <location>
        <begin position="223"/>
        <end position="235"/>
    </location>
</feature>
<reference evidence="3" key="2">
    <citation type="submission" date="2021-08" db="EMBL/GenBank/DDBJ databases">
        <authorList>
            <person name="Eriksson T."/>
        </authorList>
    </citation>
    <scope>NUCLEOTIDE SEQUENCE</scope>
    <source>
        <strain evidence="3">Stoneville</strain>
        <tissue evidence="3">Whole head</tissue>
    </source>
</reference>
<feature type="region of interest" description="Disordered" evidence="2">
    <location>
        <begin position="223"/>
        <end position="242"/>
    </location>
</feature>
<organism evidence="3 4">
    <name type="scientific">Tenebrio molitor</name>
    <name type="common">Yellow mealworm beetle</name>
    <dbReference type="NCBI Taxonomy" id="7067"/>
    <lineage>
        <taxon>Eukaryota</taxon>
        <taxon>Metazoa</taxon>
        <taxon>Ecdysozoa</taxon>
        <taxon>Arthropoda</taxon>
        <taxon>Hexapoda</taxon>
        <taxon>Insecta</taxon>
        <taxon>Pterygota</taxon>
        <taxon>Neoptera</taxon>
        <taxon>Endopterygota</taxon>
        <taxon>Coleoptera</taxon>
        <taxon>Polyphaga</taxon>
        <taxon>Cucujiformia</taxon>
        <taxon>Tenebrionidae</taxon>
        <taxon>Tenebrio</taxon>
    </lineage>
</organism>
<evidence type="ECO:0000256" key="2">
    <source>
        <dbReference type="SAM" id="MobiDB-lite"/>
    </source>
</evidence>
<accession>A0A8J6HVG2</accession>
<comment type="caution">
    <text evidence="3">The sequence shown here is derived from an EMBL/GenBank/DDBJ whole genome shotgun (WGS) entry which is preliminary data.</text>
</comment>
<evidence type="ECO:0000313" key="3">
    <source>
        <dbReference type="EMBL" id="KAH0820586.1"/>
    </source>
</evidence>
<keyword evidence="4" id="KW-1185">Reference proteome</keyword>
<name>A0A8J6HVG2_TENMO</name>
<evidence type="ECO:0000313" key="4">
    <source>
        <dbReference type="Proteomes" id="UP000719412"/>
    </source>
</evidence>
<reference evidence="3" key="1">
    <citation type="journal article" date="2020" name="J Insects Food Feed">
        <title>The yellow mealworm (Tenebrio molitor) genome: a resource for the emerging insects as food and feed industry.</title>
        <authorList>
            <person name="Eriksson T."/>
            <person name="Andere A."/>
            <person name="Kelstrup H."/>
            <person name="Emery V."/>
            <person name="Picard C."/>
        </authorList>
    </citation>
    <scope>NUCLEOTIDE SEQUENCE</scope>
    <source>
        <strain evidence="3">Stoneville</strain>
        <tissue evidence="3">Whole head</tissue>
    </source>
</reference>